<accession>A0ABV3D8D9</accession>
<evidence type="ECO:0000313" key="4">
    <source>
        <dbReference type="EMBL" id="MEU8132016.1"/>
    </source>
</evidence>
<reference evidence="4 5" key="1">
    <citation type="submission" date="2024-06" db="EMBL/GenBank/DDBJ databases">
        <title>The Natural Products Discovery Center: Release of the First 8490 Sequenced Strains for Exploring Actinobacteria Biosynthetic Diversity.</title>
        <authorList>
            <person name="Kalkreuter E."/>
            <person name="Kautsar S.A."/>
            <person name="Yang D."/>
            <person name="Bader C.D."/>
            <person name="Teijaro C.N."/>
            <person name="Fluegel L."/>
            <person name="Davis C.M."/>
            <person name="Simpson J.R."/>
            <person name="Lauterbach L."/>
            <person name="Steele A.D."/>
            <person name="Gui C."/>
            <person name="Meng S."/>
            <person name="Li G."/>
            <person name="Viehrig K."/>
            <person name="Ye F."/>
            <person name="Su P."/>
            <person name="Kiefer A.F."/>
            <person name="Nichols A."/>
            <person name="Cepeda A.J."/>
            <person name="Yan W."/>
            <person name="Fan B."/>
            <person name="Jiang Y."/>
            <person name="Adhikari A."/>
            <person name="Zheng C.-J."/>
            <person name="Schuster L."/>
            <person name="Cowan T.M."/>
            <person name="Smanski M.J."/>
            <person name="Chevrette M.G."/>
            <person name="De Carvalho L.P.S."/>
            <person name="Shen B."/>
        </authorList>
    </citation>
    <scope>NUCLEOTIDE SEQUENCE [LARGE SCALE GENOMIC DNA]</scope>
    <source>
        <strain evidence="4 5">NPDC048946</strain>
    </source>
</reference>
<proteinExistence type="inferred from homology"/>
<dbReference type="InterPro" id="IPR042188">
    <property type="entry name" value="MmgE/PrpD_sf_2"/>
</dbReference>
<evidence type="ECO:0000313" key="5">
    <source>
        <dbReference type="Proteomes" id="UP001551482"/>
    </source>
</evidence>
<dbReference type="Pfam" id="PF03972">
    <property type="entry name" value="MmgE_PrpD_N"/>
    <property type="match status" value="1"/>
</dbReference>
<dbReference type="Gene3D" id="3.30.1330.120">
    <property type="entry name" value="2-methylcitrate dehydratase PrpD"/>
    <property type="match status" value="1"/>
</dbReference>
<evidence type="ECO:0000259" key="2">
    <source>
        <dbReference type="Pfam" id="PF03972"/>
    </source>
</evidence>
<dbReference type="SUPFAM" id="SSF103378">
    <property type="entry name" value="2-methylcitrate dehydratase PrpD"/>
    <property type="match status" value="1"/>
</dbReference>
<dbReference type="RefSeq" id="WP_358347136.1">
    <property type="nucleotide sequence ID" value="NZ_JBEZFP010000001.1"/>
</dbReference>
<dbReference type="Gene3D" id="1.10.4100.10">
    <property type="entry name" value="2-methylcitrate dehydratase PrpD"/>
    <property type="match status" value="1"/>
</dbReference>
<evidence type="ECO:0000256" key="1">
    <source>
        <dbReference type="ARBA" id="ARBA00006174"/>
    </source>
</evidence>
<comment type="caution">
    <text evidence="4">The sequence shown here is derived from an EMBL/GenBank/DDBJ whole genome shotgun (WGS) entry which is preliminary data.</text>
</comment>
<keyword evidence="5" id="KW-1185">Reference proteome</keyword>
<sequence>MTTATHLTLWALGLGEDNTPDEVRDAACRELLDGVGTAIAAVRLGAAEPALAVATALGGPRKASVIGSSGPRISAPAAALANGTLVHALDFDDTHAGGLVHATAPVLPAAFAVGQEMRSSGSEVLLAAVAGMETVCRIAAAVPHVFHARGLHATGVAGVFAAALTSARLMRLDVRRTVNALGIAGSSAGGLLEFLNTGASTKQLHPGMAASNGILAAKLAAAGASGPESVFEGEFGLYRALTDRTVQQHHVLGGLGERWELLGITPKPYPCCQLIHATLNAGERVVTQMAAAGVTAADIETIKVTVPKETMALVCAPDKAFPRTVYEAKFSLAWTLAAMLTDGSVGVDTYSEGCTRRSQLSVLAQRVRFAHTRGSGPAASEPGRLTVRFRSGRQLRVEEPATTSISEDTLMAKFHANVGGMTADSEQLAAQLRSLGTVRALGPLLDLTAKVVAGKETVR</sequence>
<name>A0ABV3D8D9_9ACTN</name>
<protein>
    <submittedName>
        <fullName evidence="4">MmgE/PrpD family protein</fullName>
    </submittedName>
</protein>
<dbReference type="PANTHER" id="PTHR16943:SF8">
    <property type="entry name" value="2-METHYLCITRATE DEHYDRATASE"/>
    <property type="match status" value="1"/>
</dbReference>
<feature type="domain" description="MmgE/PrpD C-terminal" evidence="3">
    <location>
        <begin position="269"/>
        <end position="428"/>
    </location>
</feature>
<dbReference type="EMBL" id="JBEZFP010000001">
    <property type="protein sequence ID" value="MEU8132016.1"/>
    <property type="molecule type" value="Genomic_DNA"/>
</dbReference>
<dbReference type="InterPro" id="IPR045337">
    <property type="entry name" value="MmgE_PrpD_C"/>
</dbReference>
<dbReference type="Pfam" id="PF19305">
    <property type="entry name" value="MmgE_PrpD_C"/>
    <property type="match status" value="1"/>
</dbReference>
<comment type="similarity">
    <text evidence="1">Belongs to the PrpD family.</text>
</comment>
<organism evidence="4 5">
    <name type="scientific">Streptodolium elevatio</name>
    <dbReference type="NCBI Taxonomy" id="3157996"/>
    <lineage>
        <taxon>Bacteria</taxon>
        <taxon>Bacillati</taxon>
        <taxon>Actinomycetota</taxon>
        <taxon>Actinomycetes</taxon>
        <taxon>Kitasatosporales</taxon>
        <taxon>Streptomycetaceae</taxon>
        <taxon>Streptodolium</taxon>
    </lineage>
</organism>
<feature type="domain" description="MmgE/PrpD N-terminal" evidence="2">
    <location>
        <begin position="6"/>
        <end position="244"/>
    </location>
</feature>
<dbReference type="Proteomes" id="UP001551482">
    <property type="component" value="Unassembled WGS sequence"/>
</dbReference>
<gene>
    <name evidence="4" type="ORF">AB0C36_00745</name>
</gene>
<evidence type="ECO:0000259" key="3">
    <source>
        <dbReference type="Pfam" id="PF19305"/>
    </source>
</evidence>
<dbReference type="InterPro" id="IPR045336">
    <property type="entry name" value="MmgE_PrpD_N"/>
</dbReference>
<dbReference type="InterPro" id="IPR042183">
    <property type="entry name" value="MmgE/PrpD_sf_1"/>
</dbReference>
<dbReference type="InterPro" id="IPR036148">
    <property type="entry name" value="MmgE/PrpD_sf"/>
</dbReference>
<dbReference type="PANTHER" id="PTHR16943">
    <property type="entry name" value="2-METHYLCITRATE DEHYDRATASE-RELATED"/>
    <property type="match status" value="1"/>
</dbReference>
<dbReference type="InterPro" id="IPR005656">
    <property type="entry name" value="MmgE_PrpD"/>
</dbReference>